<keyword evidence="1" id="KW-0175">Coiled coil</keyword>
<proteinExistence type="predicted"/>
<evidence type="ECO:0000313" key="3">
    <source>
        <dbReference type="Proteomes" id="UP000282731"/>
    </source>
</evidence>
<protein>
    <submittedName>
        <fullName evidence="2">Uncharacterized protein</fullName>
    </submittedName>
</protein>
<name>A0A3Q9NYM0_BREAU</name>
<dbReference type="AlphaFoldDB" id="A0A3Q9NYM0"/>
<dbReference type="Proteomes" id="UP000282731">
    <property type="component" value="Chromosome"/>
</dbReference>
<organism evidence="2 3">
    <name type="scientific">Brevibacterium aurantiacum</name>
    <dbReference type="NCBI Taxonomy" id="273384"/>
    <lineage>
        <taxon>Bacteria</taxon>
        <taxon>Bacillati</taxon>
        <taxon>Actinomycetota</taxon>
        <taxon>Actinomycetes</taxon>
        <taxon>Micrococcales</taxon>
        <taxon>Brevibacteriaceae</taxon>
        <taxon>Brevibacterium</taxon>
    </lineage>
</organism>
<reference evidence="2 3" key="1">
    <citation type="submission" date="2017-12" db="EMBL/GenBank/DDBJ databases">
        <authorList>
            <person name="Levesque S."/>
        </authorList>
    </citation>
    <scope>NUCLEOTIDE SEQUENCE [LARGE SCALE GENOMIC DNA]</scope>
    <source>
        <strain evidence="2 3">SMQ-1420</strain>
    </source>
</reference>
<evidence type="ECO:0000313" key="2">
    <source>
        <dbReference type="EMBL" id="AZT97733.1"/>
    </source>
</evidence>
<gene>
    <name evidence="2" type="ORF">CXR27_12560</name>
</gene>
<sequence>MTRVEYDNYSMLRELLQVKSLTEDIVLDLAELYETRPKDEVLARLDGMTEALTSYRDQADELRSLNEYYLNEAREFENELEQNQARLRFVQRELAAAGKPEAAYSFAQDTDIFEDVSSFTDLEQLLPSLEPEGIVFTGDISSMLNIDEVDSDGTAIRRALKCIRCLLSYREERVDGNHDSSLFHYLKNPTGVFSVPIKMFASKESESTMNQFGNERVFPVPFEVDSTGWATMESHFKLGKIGQRSPRMHILDDLTRTNRIYIGYLGDHLTIASTN</sequence>
<evidence type="ECO:0000256" key="1">
    <source>
        <dbReference type="SAM" id="Coils"/>
    </source>
</evidence>
<dbReference type="EMBL" id="CP025334">
    <property type="protein sequence ID" value="AZT97733.1"/>
    <property type="molecule type" value="Genomic_DNA"/>
</dbReference>
<reference evidence="2 3" key="2">
    <citation type="submission" date="2019-01" db="EMBL/GenBank/DDBJ databases">
        <title>Comparative genomic analysis of Brevibacterium aurantiacum sheds light on its evolution and its adaptation to smear-ripened cheeses.</title>
        <authorList>
            <person name="Moineau S."/>
        </authorList>
    </citation>
    <scope>NUCLEOTIDE SEQUENCE [LARGE SCALE GENOMIC DNA]</scope>
    <source>
        <strain evidence="2 3">SMQ-1420</strain>
    </source>
</reference>
<feature type="coiled-coil region" evidence="1">
    <location>
        <begin position="45"/>
        <end position="93"/>
    </location>
</feature>
<accession>A0A3Q9NYM0</accession>